<protein>
    <submittedName>
        <fullName evidence="10">Cobalamin biosynthesis protein</fullName>
    </submittedName>
</protein>
<evidence type="ECO:0000313" key="10">
    <source>
        <dbReference type="EMBL" id="MCC2617434.1"/>
    </source>
</evidence>
<keyword evidence="7 9" id="KW-1133">Transmembrane helix</keyword>
<evidence type="ECO:0000256" key="6">
    <source>
        <dbReference type="ARBA" id="ARBA00022692"/>
    </source>
</evidence>
<evidence type="ECO:0000256" key="3">
    <source>
        <dbReference type="ARBA" id="ARBA00006263"/>
    </source>
</evidence>
<dbReference type="Pfam" id="PF03186">
    <property type="entry name" value="CobD_Cbib"/>
    <property type="match status" value="1"/>
</dbReference>
<sequence>MAQEASSLLHPLLLPVWIIGAILLLERFLPWPEKAHPLTLIRLMALRLSDRVNPDPKRPAGQQHISGALAILVILLPLLIVPLPLLWLAEYPWFFDALLLLVAVQFSPVQHGVKRVEQALKNDKKNLARQWLNTLVLRETTRLSPLGIGKAAVEALILRFAYQIVGVLFWYALLGGLGALAVRIIMELHHCWNPRKPHFGHFGQPVAHLHQWLMWLPTRLAALLLALANRPLQGIRAWFGVKGRGHNASVILASAGGSLGVELSGPAYYNGIKVRFPRVGGQREARFGDIQRARTLVNTAQLMLWMLLFVCHLLLVGWALKNGV</sequence>
<dbReference type="EMBL" id="JAJEWP010000004">
    <property type="protein sequence ID" value="MCC2617434.1"/>
    <property type="molecule type" value="Genomic_DNA"/>
</dbReference>
<dbReference type="Proteomes" id="UP001520878">
    <property type="component" value="Unassembled WGS sequence"/>
</dbReference>
<dbReference type="RefSeq" id="WP_229161580.1">
    <property type="nucleotide sequence ID" value="NZ_JAJEWP010000004.1"/>
</dbReference>
<accession>A0ABS8GAH2</accession>
<reference evidence="10 11" key="1">
    <citation type="submission" date="2021-10" db="EMBL/GenBank/DDBJ databases">
        <title>Draft genome of Aestuariibacter halophilus JC2043.</title>
        <authorList>
            <person name="Emsley S.A."/>
            <person name="Pfannmuller K.M."/>
            <person name="Ushijima B."/>
            <person name="Saw J.H."/>
            <person name="Videau P."/>
        </authorList>
    </citation>
    <scope>NUCLEOTIDE SEQUENCE [LARGE SCALE GENOMIC DNA]</scope>
    <source>
        <strain evidence="10 11">JC2043</strain>
    </source>
</reference>
<feature type="transmembrane region" description="Helical" evidence="9">
    <location>
        <begin position="12"/>
        <end position="29"/>
    </location>
</feature>
<organism evidence="10 11">
    <name type="scientific">Fluctibacter halophilus</name>
    <dbReference type="NCBI Taxonomy" id="226011"/>
    <lineage>
        <taxon>Bacteria</taxon>
        <taxon>Pseudomonadati</taxon>
        <taxon>Pseudomonadota</taxon>
        <taxon>Gammaproteobacteria</taxon>
        <taxon>Alteromonadales</taxon>
        <taxon>Alteromonadaceae</taxon>
        <taxon>Fluctibacter</taxon>
    </lineage>
</organism>
<evidence type="ECO:0000256" key="4">
    <source>
        <dbReference type="ARBA" id="ARBA00022475"/>
    </source>
</evidence>
<feature type="transmembrane region" description="Helical" evidence="9">
    <location>
        <begin position="206"/>
        <end position="228"/>
    </location>
</feature>
<keyword evidence="11" id="KW-1185">Reference proteome</keyword>
<name>A0ABS8GAH2_9ALTE</name>
<feature type="transmembrane region" description="Helical" evidence="9">
    <location>
        <begin position="160"/>
        <end position="186"/>
    </location>
</feature>
<evidence type="ECO:0000256" key="5">
    <source>
        <dbReference type="ARBA" id="ARBA00022573"/>
    </source>
</evidence>
<evidence type="ECO:0000256" key="8">
    <source>
        <dbReference type="ARBA" id="ARBA00023136"/>
    </source>
</evidence>
<dbReference type="InterPro" id="IPR004485">
    <property type="entry name" value="Cobalamin_biosynth_CobD/CbiB"/>
</dbReference>
<proteinExistence type="inferred from homology"/>
<evidence type="ECO:0000256" key="7">
    <source>
        <dbReference type="ARBA" id="ARBA00022989"/>
    </source>
</evidence>
<evidence type="ECO:0000256" key="2">
    <source>
        <dbReference type="ARBA" id="ARBA00004953"/>
    </source>
</evidence>
<keyword evidence="6 9" id="KW-0812">Transmembrane</keyword>
<dbReference type="PANTHER" id="PTHR34308:SF1">
    <property type="entry name" value="COBALAMIN BIOSYNTHESIS PROTEIN CBIB"/>
    <property type="match status" value="1"/>
</dbReference>
<comment type="subcellular location">
    <subcellularLocation>
        <location evidence="1">Cell membrane</location>
        <topology evidence="1">Multi-pass membrane protein</topology>
    </subcellularLocation>
</comment>
<feature type="transmembrane region" description="Helical" evidence="9">
    <location>
        <begin position="302"/>
        <end position="320"/>
    </location>
</feature>
<evidence type="ECO:0000256" key="1">
    <source>
        <dbReference type="ARBA" id="ARBA00004651"/>
    </source>
</evidence>
<keyword evidence="5" id="KW-0169">Cobalamin biosynthesis</keyword>
<keyword evidence="4" id="KW-1003">Cell membrane</keyword>
<comment type="caution">
    <text evidence="10">The sequence shown here is derived from an EMBL/GenBank/DDBJ whole genome shotgun (WGS) entry which is preliminary data.</text>
</comment>
<keyword evidence="8 9" id="KW-0472">Membrane</keyword>
<evidence type="ECO:0000256" key="9">
    <source>
        <dbReference type="SAM" id="Phobius"/>
    </source>
</evidence>
<dbReference type="PANTHER" id="PTHR34308">
    <property type="entry name" value="COBALAMIN BIOSYNTHESIS PROTEIN CBIB"/>
    <property type="match status" value="1"/>
</dbReference>
<evidence type="ECO:0000313" key="11">
    <source>
        <dbReference type="Proteomes" id="UP001520878"/>
    </source>
</evidence>
<comment type="similarity">
    <text evidence="3">Belongs to the CobD/CbiB family.</text>
</comment>
<comment type="pathway">
    <text evidence="2">Cofactor biosynthesis; adenosylcobalamin biosynthesis.</text>
</comment>
<feature type="transmembrane region" description="Helical" evidence="9">
    <location>
        <begin position="67"/>
        <end position="87"/>
    </location>
</feature>
<gene>
    <name evidence="10" type="ORF">LJ739_14370</name>
</gene>